<evidence type="ECO:0000313" key="3">
    <source>
        <dbReference type="Proteomes" id="UP000732378"/>
    </source>
</evidence>
<keyword evidence="3" id="KW-1185">Reference proteome</keyword>
<dbReference type="RefSeq" id="WP_193667337.1">
    <property type="nucleotide sequence ID" value="NZ_JACDTV010000002.1"/>
</dbReference>
<protein>
    <submittedName>
        <fullName evidence="2">Uncharacterized protein</fullName>
    </submittedName>
</protein>
<feature type="region of interest" description="Disordered" evidence="1">
    <location>
        <begin position="54"/>
        <end position="79"/>
    </location>
</feature>
<name>A0ABS2MFS2_9ACTN</name>
<accession>A0ABS2MFS2</accession>
<evidence type="ECO:0000313" key="2">
    <source>
        <dbReference type="EMBL" id="MBM7510043.1"/>
    </source>
</evidence>
<gene>
    <name evidence="2" type="ORF">JOE61_003857</name>
</gene>
<dbReference type="EMBL" id="JAFBBZ010000001">
    <property type="protein sequence ID" value="MBM7510043.1"/>
    <property type="molecule type" value="Genomic_DNA"/>
</dbReference>
<organism evidence="2 3">
    <name type="scientific">Nocardioides salarius</name>
    <dbReference type="NCBI Taxonomy" id="374513"/>
    <lineage>
        <taxon>Bacteria</taxon>
        <taxon>Bacillati</taxon>
        <taxon>Actinomycetota</taxon>
        <taxon>Actinomycetes</taxon>
        <taxon>Propionibacteriales</taxon>
        <taxon>Nocardioidaceae</taxon>
        <taxon>Nocardioides</taxon>
    </lineage>
</organism>
<proteinExistence type="predicted"/>
<sequence length="79" mass="7942">MSWRGIFAGSLALIALQAVVSSRDSAGRVGSGLEWIADLVSAALDPGTPAIPDLAGVSYDAGPEPGTEGWGEGKKSQDG</sequence>
<evidence type="ECO:0000256" key="1">
    <source>
        <dbReference type="SAM" id="MobiDB-lite"/>
    </source>
</evidence>
<comment type="caution">
    <text evidence="2">The sequence shown here is derived from an EMBL/GenBank/DDBJ whole genome shotgun (WGS) entry which is preliminary data.</text>
</comment>
<dbReference type="Proteomes" id="UP000732378">
    <property type="component" value="Unassembled WGS sequence"/>
</dbReference>
<reference evidence="2 3" key="1">
    <citation type="submission" date="2021-01" db="EMBL/GenBank/DDBJ databases">
        <title>Sequencing the genomes of 1000 actinobacteria strains.</title>
        <authorList>
            <person name="Klenk H.-P."/>
        </authorList>
    </citation>
    <scope>NUCLEOTIDE SEQUENCE [LARGE SCALE GENOMIC DNA]</scope>
    <source>
        <strain evidence="2 3">DSM 18239</strain>
    </source>
</reference>